<dbReference type="AlphaFoldDB" id="A0AAV5M858"/>
<dbReference type="SMART" id="SM00256">
    <property type="entry name" value="FBOX"/>
    <property type="match status" value="1"/>
</dbReference>
<evidence type="ECO:0000259" key="1">
    <source>
        <dbReference type="SMART" id="SM00256"/>
    </source>
</evidence>
<sequence>MAAMSMDLVIDILLRLPVKSLLRFRCVSTSFCSEIDSADFVNTHVNRSIQSRTGQKLIVSGSSSCNGPTDFYAADFEDDLKAAFLLNNPLKSQHGSNMVCGSCNGLILLGMLSNSRFRRTEHAIWNPFTRRYKKVPICPVQTLPGYCWYFNIGLGYDSAHDDYKIIMISLVVESNHFSYPVWLFSLKSSSWRRSQDFLLELRNGSREIAGRFANGALYWDGSDGIVGFDIANEVFFMIQKSSGYLVVLGGNLYIPVPRADDKDVDFYLYASDNGGEVASGSWRKEFTVEEEVLSRYNVLRLWPLAYSKDGDSILLLTKENGFVWYNFENKTRQRVEIPGMPKVMLEDPTKKHCVNLESLVSVGNDSAFDGAAEEVILND</sequence>
<dbReference type="InterPro" id="IPR050796">
    <property type="entry name" value="SCF_F-box_component"/>
</dbReference>
<dbReference type="SUPFAM" id="SSF81383">
    <property type="entry name" value="F-box domain"/>
    <property type="match status" value="1"/>
</dbReference>
<dbReference type="InterPro" id="IPR013187">
    <property type="entry name" value="F-box-assoc_dom_typ3"/>
</dbReference>
<keyword evidence="3" id="KW-1185">Reference proteome</keyword>
<accession>A0AAV5M858</accession>
<evidence type="ECO:0000313" key="3">
    <source>
        <dbReference type="Proteomes" id="UP001054252"/>
    </source>
</evidence>
<organism evidence="2 3">
    <name type="scientific">Rubroshorea leprosula</name>
    <dbReference type="NCBI Taxonomy" id="152421"/>
    <lineage>
        <taxon>Eukaryota</taxon>
        <taxon>Viridiplantae</taxon>
        <taxon>Streptophyta</taxon>
        <taxon>Embryophyta</taxon>
        <taxon>Tracheophyta</taxon>
        <taxon>Spermatophyta</taxon>
        <taxon>Magnoliopsida</taxon>
        <taxon>eudicotyledons</taxon>
        <taxon>Gunneridae</taxon>
        <taxon>Pentapetalae</taxon>
        <taxon>rosids</taxon>
        <taxon>malvids</taxon>
        <taxon>Malvales</taxon>
        <taxon>Dipterocarpaceae</taxon>
        <taxon>Rubroshorea</taxon>
    </lineage>
</organism>
<dbReference type="PANTHER" id="PTHR31672">
    <property type="entry name" value="BNACNNG10540D PROTEIN"/>
    <property type="match status" value="1"/>
</dbReference>
<dbReference type="PANTHER" id="PTHR31672:SF13">
    <property type="entry name" value="F-BOX PROTEIN CPR30-LIKE"/>
    <property type="match status" value="1"/>
</dbReference>
<name>A0AAV5M858_9ROSI</name>
<reference evidence="2 3" key="1">
    <citation type="journal article" date="2021" name="Commun. Biol.">
        <title>The genome of Shorea leprosula (Dipterocarpaceae) highlights the ecological relevance of drought in aseasonal tropical rainforests.</title>
        <authorList>
            <person name="Ng K.K.S."/>
            <person name="Kobayashi M.J."/>
            <person name="Fawcett J.A."/>
            <person name="Hatakeyama M."/>
            <person name="Paape T."/>
            <person name="Ng C.H."/>
            <person name="Ang C.C."/>
            <person name="Tnah L.H."/>
            <person name="Lee C.T."/>
            <person name="Nishiyama T."/>
            <person name="Sese J."/>
            <person name="O'Brien M.J."/>
            <person name="Copetti D."/>
            <person name="Mohd Noor M.I."/>
            <person name="Ong R.C."/>
            <person name="Putra M."/>
            <person name="Sireger I.Z."/>
            <person name="Indrioko S."/>
            <person name="Kosugi Y."/>
            <person name="Izuno A."/>
            <person name="Isagi Y."/>
            <person name="Lee S.L."/>
            <person name="Shimizu K.K."/>
        </authorList>
    </citation>
    <scope>NUCLEOTIDE SEQUENCE [LARGE SCALE GENOMIC DNA]</scope>
    <source>
        <strain evidence="2">214</strain>
    </source>
</reference>
<comment type="caution">
    <text evidence="2">The sequence shown here is derived from an EMBL/GenBank/DDBJ whole genome shotgun (WGS) entry which is preliminary data.</text>
</comment>
<evidence type="ECO:0000313" key="2">
    <source>
        <dbReference type="EMBL" id="GKV45189.1"/>
    </source>
</evidence>
<dbReference type="InterPro" id="IPR001810">
    <property type="entry name" value="F-box_dom"/>
</dbReference>
<protein>
    <recommendedName>
        <fullName evidence="1">F-box domain-containing protein</fullName>
    </recommendedName>
</protein>
<gene>
    <name evidence="2" type="ORF">SLEP1_g52300</name>
</gene>
<dbReference type="NCBIfam" id="TIGR01640">
    <property type="entry name" value="F_box_assoc_1"/>
    <property type="match status" value="1"/>
</dbReference>
<proteinExistence type="predicted"/>
<dbReference type="EMBL" id="BPVZ01000191">
    <property type="protein sequence ID" value="GKV45189.1"/>
    <property type="molecule type" value="Genomic_DNA"/>
</dbReference>
<feature type="domain" description="F-box" evidence="1">
    <location>
        <begin position="4"/>
        <end position="44"/>
    </location>
</feature>
<dbReference type="Pfam" id="PF08268">
    <property type="entry name" value="FBA_3"/>
    <property type="match status" value="1"/>
</dbReference>
<dbReference type="Proteomes" id="UP001054252">
    <property type="component" value="Unassembled WGS sequence"/>
</dbReference>
<dbReference type="InterPro" id="IPR036047">
    <property type="entry name" value="F-box-like_dom_sf"/>
</dbReference>
<dbReference type="InterPro" id="IPR017451">
    <property type="entry name" value="F-box-assoc_interact_dom"/>
</dbReference>
<dbReference type="Pfam" id="PF00646">
    <property type="entry name" value="F-box"/>
    <property type="match status" value="1"/>
</dbReference>